<dbReference type="OrthoDB" id="8871915at2759"/>
<evidence type="ECO:0000256" key="1">
    <source>
        <dbReference type="SAM" id="MobiDB-lite"/>
    </source>
</evidence>
<comment type="caution">
    <text evidence="2">The sequence shown here is derived from an EMBL/GenBank/DDBJ whole genome shotgun (WGS) entry which is preliminary data.</text>
</comment>
<organism evidence="2 3">
    <name type="scientific">Paramuricea clavata</name>
    <name type="common">Red gorgonian</name>
    <name type="synonym">Violescent sea-whip</name>
    <dbReference type="NCBI Taxonomy" id="317549"/>
    <lineage>
        <taxon>Eukaryota</taxon>
        <taxon>Metazoa</taxon>
        <taxon>Cnidaria</taxon>
        <taxon>Anthozoa</taxon>
        <taxon>Octocorallia</taxon>
        <taxon>Malacalcyonacea</taxon>
        <taxon>Plexauridae</taxon>
        <taxon>Paramuricea</taxon>
    </lineage>
</organism>
<feature type="region of interest" description="Disordered" evidence="1">
    <location>
        <begin position="439"/>
        <end position="464"/>
    </location>
</feature>
<name>A0A6S7G061_PARCT</name>
<feature type="compositionally biased region" description="Low complexity" evidence="1">
    <location>
        <begin position="350"/>
        <end position="366"/>
    </location>
</feature>
<dbReference type="EMBL" id="CACRXK020000612">
    <property type="protein sequence ID" value="CAB3983433.1"/>
    <property type="molecule type" value="Genomic_DNA"/>
</dbReference>
<feature type="region of interest" description="Disordered" evidence="1">
    <location>
        <begin position="336"/>
        <end position="366"/>
    </location>
</feature>
<dbReference type="SUPFAM" id="SSF52266">
    <property type="entry name" value="SGNH hydrolase"/>
    <property type="match status" value="1"/>
</dbReference>
<evidence type="ECO:0000313" key="2">
    <source>
        <dbReference type="EMBL" id="CAB3983433.1"/>
    </source>
</evidence>
<keyword evidence="3" id="KW-1185">Reference proteome</keyword>
<evidence type="ECO:0000313" key="3">
    <source>
        <dbReference type="Proteomes" id="UP001152795"/>
    </source>
</evidence>
<proteinExistence type="predicted"/>
<dbReference type="Gene3D" id="3.40.50.12690">
    <property type="match status" value="1"/>
</dbReference>
<protein>
    <submittedName>
        <fullName evidence="2">Uncharacterized protein</fullName>
    </submittedName>
</protein>
<reference evidence="2" key="1">
    <citation type="submission" date="2020-04" db="EMBL/GenBank/DDBJ databases">
        <authorList>
            <person name="Alioto T."/>
            <person name="Alioto T."/>
            <person name="Gomez Garrido J."/>
        </authorList>
    </citation>
    <scope>NUCLEOTIDE SEQUENCE</scope>
    <source>
        <strain evidence="2">A484AB</strain>
    </source>
</reference>
<dbReference type="Proteomes" id="UP001152795">
    <property type="component" value="Unassembled WGS sequence"/>
</dbReference>
<accession>A0A6S7G061</accession>
<dbReference type="AlphaFoldDB" id="A0A6S7G061"/>
<gene>
    <name evidence="2" type="ORF">PACLA_8A010326</name>
</gene>
<sequence>MAVNMSDASTDVSTCYSTNDCLSNLKTLQIDDSNGKDIIIDENRKLKWKESYEALKVFVKKTLKLNGKWSSPGGNLKLFNETTGSIIIRYYTNSASLLIQGEKGESFTNILIKKLSTIQSNSETNIIADDNSCEPEKSEESQNMYDVSISEQSQDIFTFDEGIMTESIKQKNNKHVSHTESDEVNYIIDDSQTPNMEPQTLHKNQEIMTENCSQTMPQTDTANSSNADLLKYICWLEARMEKLFDIMSGDMRELRSITELSFEIRSSRTLNENILLKEERKQQMANLHANINHPPQSQQSQHVAPSAHINQIDQRNTEWNYAYDNTLDQRLIYQTEQQQRHHQNSYNETHQSQQQSYQPKPQQKHQLLPQHIYQRQHLVAHLHDHHPPQSQYVGPSVQPQINQEITDRNHAYSNTFDHQPRPQWEQAEQQYISNNNDTHQLQQQSHQPHHDQQQPPQQKQDHQQRPYNYTSLHKQHHHHPKKHAGEDLTIILGDSLTRGINTRNIRRSTSKNVIIRTFPGATVKDMVDYIKPSLPLQPSHIIIHVGTNDLKSS</sequence>